<organism evidence="2 3">
    <name type="scientific">Paenibacillus allorhizosphaerae</name>
    <dbReference type="NCBI Taxonomy" id="2849866"/>
    <lineage>
        <taxon>Bacteria</taxon>
        <taxon>Bacillati</taxon>
        <taxon>Bacillota</taxon>
        <taxon>Bacilli</taxon>
        <taxon>Bacillales</taxon>
        <taxon>Paenibacillaceae</taxon>
        <taxon>Paenibacillus</taxon>
    </lineage>
</organism>
<dbReference type="Proteomes" id="UP000730618">
    <property type="component" value="Unassembled WGS sequence"/>
</dbReference>
<name>A0ABM8VEM3_9BACL</name>
<evidence type="ECO:0000313" key="2">
    <source>
        <dbReference type="EMBL" id="CAG7631906.1"/>
    </source>
</evidence>
<dbReference type="RefSeq" id="WP_218098135.1">
    <property type="nucleotide sequence ID" value="NZ_CAJVCE010000004.1"/>
</dbReference>
<comment type="caution">
    <text evidence="2">The sequence shown here is derived from an EMBL/GenBank/DDBJ whole genome shotgun (WGS) entry which is preliminary data.</text>
</comment>
<evidence type="ECO:0000313" key="3">
    <source>
        <dbReference type="Proteomes" id="UP000730618"/>
    </source>
</evidence>
<evidence type="ECO:0000256" key="1">
    <source>
        <dbReference type="SAM" id="Phobius"/>
    </source>
</evidence>
<accession>A0ABM8VEM3</accession>
<feature type="transmembrane region" description="Helical" evidence="1">
    <location>
        <begin position="95"/>
        <end position="118"/>
    </location>
</feature>
<sequence>MARLSMSAKKWMVLLHILFASIMLGSTVVVLILSITALNTKSREVLQSCYTVMHLLSRTSMRASTIGTTLTGIVLSVTTHWGLFRYYWIILKEALTVLAIGTGVVGFYFWTLNGVTVVSAEGLGAVHHTDFMVNEVRLWVGIVLQLLSLAVMFAVSVFKPWGKRNDDIHSPGAPQKRK</sequence>
<gene>
    <name evidence="2" type="ORF">PAECIP111802_01793</name>
</gene>
<feature type="transmembrane region" description="Helical" evidence="1">
    <location>
        <begin position="138"/>
        <end position="158"/>
    </location>
</feature>
<proteinExistence type="predicted"/>
<dbReference type="EMBL" id="CAJVCE010000004">
    <property type="protein sequence ID" value="CAG7631906.1"/>
    <property type="molecule type" value="Genomic_DNA"/>
</dbReference>
<keyword evidence="1" id="KW-0472">Membrane</keyword>
<evidence type="ECO:0008006" key="4">
    <source>
        <dbReference type="Google" id="ProtNLM"/>
    </source>
</evidence>
<reference evidence="2 3" key="1">
    <citation type="submission" date="2021-06" db="EMBL/GenBank/DDBJ databases">
        <authorList>
            <person name="Criscuolo A."/>
        </authorList>
    </citation>
    <scope>NUCLEOTIDE SEQUENCE [LARGE SCALE GENOMIC DNA]</scope>
    <source>
        <strain evidence="3">CIP 111802</strain>
    </source>
</reference>
<feature type="transmembrane region" description="Helical" evidence="1">
    <location>
        <begin position="63"/>
        <end position="83"/>
    </location>
</feature>
<protein>
    <recommendedName>
        <fullName evidence="4">DUF2269 family protein</fullName>
    </recommendedName>
</protein>
<keyword evidence="1" id="KW-1133">Transmembrane helix</keyword>
<keyword evidence="1" id="KW-0812">Transmembrane</keyword>
<keyword evidence="3" id="KW-1185">Reference proteome</keyword>
<feature type="transmembrane region" description="Helical" evidence="1">
    <location>
        <begin position="12"/>
        <end position="38"/>
    </location>
</feature>